<comment type="caution">
    <text evidence="16">The sequence shown here is derived from an EMBL/GenBank/DDBJ whole genome shotgun (WGS) entry which is preliminary data.</text>
</comment>
<evidence type="ECO:0000313" key="16">
    <source>
        <dbReference type="EMBL" id="KAL1891633.1"/>
    </source>
</evidence>
<evidence type="ECO:0000256" key="2">
    <source>
        <dbReference type="ARBA" id="ARBA00007448"/>
    </source>
</evidence>
<dbReference type="InterPro" id="IPR003593">
    <property type="entry name" value="AAA+_ATPase"/>
</dbReference>
<organism evidence="16 17">
    <name type="scientific">Sporothrix stenoceras</name>
    <dbReference type="NCBI Taxonomy" id="5173"/>
    <lineage>
        <taxon>Eukaryota</taxon>
        <taxon>Fungi</taxon>
        <taxon>Dikarya</taxon>
        <taxon>Ascomycota</taxon>
        <taxon>Pezizomycotina</taxon>
        <taxon>Sordariomycetes</taxon>
        <taxon>Sordariomycetidae</taxon>
        <taxon>Ophiostomatales</taxon>
        <taxon>Ophiostomataceae</taxon>
        <taxon>Sporothrix</taxon>
    </lineage>
</organism>
<evidence type="ECO:0000256" key="8">
    <source>
        <dbReference type="ARBA" id="ARBA00022989"/>
    </source>
</evidence>
<keyword evidence="8 13" id="KW-1133">Transmembrane helix</keyword>
<keyword evidence="5" id="KW-0999">Mitochondrion inner membrane</keyword>
<evidence type="ECO:0000256" key="7">
    <source>
        <dbReference type="ARBA" id="ARBA00022840"/>
    </source>
</evidence>
<keyword evidence="17" id="KW-1185">Reference proteome</keyword>
<feature type="region of interest" description="Disordered" evidence="12">
    <location>
        <begin position="613"/>
        <end position="865"/>
    </location>
</feature>
<dbReference type="Pfam" id="PF25426">
    <property type="entry name" value="AAA_lid_BCS1"/>
    <property type="match status" value="1"/>
</dbReference>
<feature type="compositionally biased region" description="Basic residues" evidence="12">
    <location>
        <begin position="742"/>
        <end position="769"/>
    </location>
</feature>
<keyword evidence="9" id="KW-0496">Mitochondrion</keyword>
<evidence type="ECO:0000256" key="11">
    <source>
        <dbReference type="ARBA" id="ARBA00048778"/>
    </source>
</evidence>
<protein>
    <recommendedName>
        <fullName evidence="18">Bcs1-like protein</fullName>
    </recommendedName>
</protein>
<feature type="region of interest" description="Disordered" evidence="12">
    <location>
        <begin position="147"/>
        <end position="177"/>
    </location>
</feature>
<evidence type="ECO:0000259" key="15">
    <source>
        <dbReference type="SMART" id="SM01024"/>
    </source>
</evidence>
<dbReference type="InterPro" id="IPR003959">
    <property type="entry name" value="ATPase_AAA_core"/>
</dbReference>
<dbReference type="PANTHER" id="PTHR23070">
    <property type="entry name" value="BCS1 AAA-TYPE ATPASE"/>
    <property type="match status" value="1"/>
</dbReference>
<dbReference type="SUPFAM" id="SSF52540">
    <property type="entry name" value="P-loop containing nucleoside triphosphate hydrolases"/>
    <property type="match status" value="1"/>
</dbReference>
<comment type="catalytic activity">
    <reaction evidence="11">
        <text>ATP + H2O = ADP + phosphate + H(+)</text>
        <dbReference type="Rhea" id="RHEA:13065"/>
        <dbReference type="ChEBI" id="CHEBI:15377"/>
        <dbReference type="ChEBI" id="CHEBI:15378"/>
        <dbReference type="ChEBI" id="CHEBI:30616"/>
        <dbReference type="ChEBI" id="CHEBI:43474"/>
        <dbReference type="ChEBI" id="CHEBI:456216"/>
    </reaction>
    <physiologicalReaction direction="left-to-right" evidence="11">
        <dbReference type="Rhea" id="RHEA:13066"/>
    </physiologicalReaction>
</comment>
<sequence>MATNASYNTVTDPMATASRASDPFASQSSAPSAALLDFFFPGLSVFTGALQRYLHIDLNYYFPLVLFLGGITFAWNYFSNYLYTQLEAHFMSTVEIRYDDEVYNMLMTWVACQPFAQNARRFIVNTMVGSRSWSVWELQYEERRRNAYDSDDEGSDDSDEDEEAAADTSPEGLKKKKKQKKALSYTPTFGTYYFWYRGSLLVFRRTQSRDTSVISSDQRESISVSCFGRNPTVLKHLMLETRRMYMRRDVHKTVIYRGSSSGGKYRVGEPTWMRCMARNPRPLSTVILNEKVKEDLVSDVADYLDPATRRWYANRGIPYRRGYLLYGPPGTGKSSLSVSLAGHFNMNIYIVSLNGVAATEETLAVLFNDLPRRCIVLLEDIDTAGLTHTRESSSGDKDKGGSGSGSDKDSDSDSESESDSSDSSEDEDGTKDGSDDKKKTDGDNDSKDSSSSSSSSKKDKAGRLSLSGLLNILDGVASQEGRILIMTTNHVEKLDKALIRPGRVDMMVKFDRADHDMMEALFRSIFATLEGDGVQVTNISNKDIEPKKVKSKEEVEEEEAAAAIRLDAYAKEFSAAIPELTFSPAELQGFLLKHKRDPAGAVKGAAEWVTTAKAAKDKAEKRSERKKEKAKAKEERKKQKEKAKKEKKATEKAAAKVKKEAKEAREKEAAKKKAAKKLLKKAAASSKKIGDEDSNDDLDAVALSDLDNSDSDADAQNTSGDEDSDVDINVYSSDTDNEAEKKRQKKKEKLKLQQRKRRQQQQQRSKSKSRAASIAPVSVPATITPSSSSASAATLPAPTKLIADPPVSSASSAADLSDRSGTSSYASSKATTVDSNSSDVDAVDVTKTTLDKAKKPTETVVVVEA</sequence>
<comment type="subcellular location">
    <subcellularLocation>
        <location evidence="1">Mitochondrion inner membrane</location>
        <topology evidence="1">Single-pass membrane protein</topology>
    </subcellularLocation>
</comment>
<dbReference type="SMART" id="SM01024">
    <property type="entry name" value="BCS1_N"/>
    <property type="match status" value="1"/>
</dbReference>
<evidence type="ECO:0000256" key="6">
    <source>
        <dbReference type="ARBA" id="ARBA00022801"/>
    </source>
</evidence>
<evidence type="ECO:0000256" key="3">
    <source>
        <dbReference type="ARBA" id="ARBA00022692"/>
    </source>
</evidence>
<name>A0ABR3YTR7_9PEZI</name>
<keyword evidence="10 13" id="KW-0472">Membrane</keyword>
<dbReference type="Pfam" id="PF00004">
    <property type="entry name" value="AAA"/>
    <property type="match status" value="2"/>
</dbReference>
<evidence type="ECO:0000256" key="5">
    <source>
        <dbReference type="ARBA" id="ARBA00022792"/>
    </source>
</evidence>
<evidence type="ECO:0000256" key="13">
    <source>
        <dbReference type="SAM" id="Phobius"/>
    </source>
</evidence>
<gene>
    <name evidence="16" type="ORF">Sste5346_007549</name>
</gene>
<dbReference type="InterPro" id="IPR003960">
    <property type="entry name" value="ATPase_AAA_CS"/>
</dbReference>
<evidence type="ECO:0000256" key="1">
    <source>
        <dbReference type="ARBA" id="ARBA00004434"/>
    </source>
</evidence>
<keyword evidence="3 13" id="KW-0812">Transmembrane</keyword>
<keyword evidence="4" id="KW-0547">Nucleotide-binding</keyword>
<accession>A0ABR3YTR7</accession>
<dbReference type="InterPro" id="IPR014851">
    <property type="entry name" value="BCS1_N"/>
</dbReference>
<keyword evidence="6" id="KW-0378">Hydrolase</keyword>
<evidence type="ECO:0000256" key="10">
    <source>
        <dbReference type="ARBA" id="ARBA00023136"/>
    </source>
</evidence>
<proteinExistence type="inferred from homology"/>
<feature type="compositionally biased region" description="Acidic residues" evidence="12">
    <location>
        <begin position="149"/>
        <end position="165"/>
    </location>
</feature>
<feature type="compositionally biased region" description="Low complexity" evidence="12">
    <location>
        <begin position="776"/>
        <end position="815"/>
    </location>
</feature>
<dbReference type="Pfam" id="PF08740">
    <property type="entry name" value="BCS1_N"/>
    <property type="match status" value="1"/>
</dbReference>
<feature type="compositionally biased region" description="Basic and acidic residues" evidence="12">
    <location>
        <begin position="430"/>
        <end position="448"/>
    </location>
</feature>
<dbReference type="InterPro" id="IPR057495">
    <property type="entry name" value="AAA_lid_BCS1"/>
</dbReference>
<dbReference type="InterPro" id="IPR050747">
    <property type="entry name" value="Mitochondrial_chaperone_BCS1"/>
</dbReference>
<dbReference type="InterPro" id="IPR027417">
    <property type="entry name" value="P-loop_NTPase"/>
</dbReference>
<evidence type="ECO:0000313" key="17">
    <source>
        <dbReference type="Proteomes" id="UP001583186"/>
    </source>
</evidence>
<keyword evidence="7" id="KW-0067">ATP-binding</keyword>
<evidence type="ECO:0000256" key="4">
    <source>
        <dbReference type="ARBA" id="ARBA00022741"/>
    </source>
</evidence>
<feature type="compositionally biased region" description="Basic and acidic residues" evidence="12">
    <location>
        <begin position="614"/>
        <end position="638"/>
    </location>
</feature>
<feature type="compositionally biased region" description="Low complexity" evidence="12">
    <location>
        <begin position="830"/>
        <end position="846"/>
    </location>
</feature>
<dbReference type="Gene3D" id="3.40.50.300">
    <property type="entry name" value="P-loop containing nucleotide triphosphate hydrolases"/>
    <property type="match status" value="1"/>
</dbReference>
<evidence type="ECO:0000256" key="9">
    <source>
        <dbReference type="ARBA" id="ARBA00023128"/>
    </source>
</evidence>
<feature type="compositionally biased region" description="Acidic residues" evidence="12">
    <location>
        <begin position="412"/>
        <end position="429"/>
    </location>
</feature>
<dbReference type="PROSITE" id="PS00674">
    <property type="entry name" value="AAA"/>
    <property type="match status" value="1"/>
</dbReference>
<comment type="similarity">
    <text evidence="2">Belongs to the AAA ATPase family. BCS1 subfamily.</text>
</comment>
<feature type="region of interest" description="Disordered" evidence="12">
    <location>
        <begin position="388"/>
        <end position="461"/>
    </location>
</feature>
<feature type="compositionally biased region" description="Basic and acidic residues" evidence="12">
    <location>
        <begin position="648"/>
        <end position="671"/>
    </location>
</feature>
<feature type="domain" description="AAA+ ATPase" evidence="14">
    <location>
        <begin position="319"/>
        <end position="514"/>
    </location>
</feature>
<evidence type="ECO:0000256" key="12">
    <source>
        <dbReference type="SAM" id="MobiDB-lite"/>
    </source>
</evidence>
<reference evidence="16 17" key="1">
    <citation type="journal article" date="2024" name="IMA Fungus">
        <title>IMA Genome - F19 : A genome assembly and annotation guide to empower mycologists, including annotated draft genome sequences of Ceratocystis pirilliformis, Diaporthe australafricana, Fusarium ophioides, Paecilomyces lecythidis, and Sporothrix stenoceras.</title>
        <authorList>
            <person name="Aylward J."/>
            <person name="Wilson A.M."/>
            <person name="Visagie C.M."/>
            <person name="Spraker J."/>
            <person name="Barnes I."/>
            <person name="Buitendag C."/>
            <person name="Ceriani C."/>
            <person name="Del Mar Angel L."/>
            <person name="du Plessis D."/>
            <person name="Fuchs T."/>
            <person name="Gasser K."/>
            <person name="Kramer D."/>
            <person name="Li W."/>
            <person name="Munsamy K."/>
            <person name="Piso A."/>
            <person name="Price J.L."/>
            <person name="Sonnekus B."/>
            <person name="Thomas C."/>
            <person name="van der Nest A."/>
            <person name="van Dijk A."/>
            <person name="van Heerden A."/>
            <person name="van Vuuren N."/>
            <person name="Yilmaz N."/>
            <person name="Duong T.A."/>
            <person name="van der Merwe N.A."/>
            <person name="Wingfield M.J."/>
            <person name="Wingfield B.D."/>
        </authorList>
    </citation>
    <scope>NUCLEOTIDE SEQUENCE [LARGE SCALE GENOMIC DNA]</scope>
    <source>
        <strain evidence="16 17">CMW 5346</strain>
    </source>
</reference>
<feature type="domain" description="BCS1 N-terminal" evidence="15">
    <location>
        <begin position="66"/>
        <end position="286"/>
    </location>
</feature>
<feature type="transmembrane region" description="Helical" evidence="13">
    <location>
        <begin position="60"/>
        <end position="78"/>
    </location>
</feature>
<dbReference type="Proteomes" id="UP001583186">
    <property type="component" value="Unassembled WGS sequence"/>
</dbReference>
<evidence type="ECO:0008006" key="18">
    <source>
        <dbReference type="Google" id="ProtNLM"/>
    </source>
</evidence>
<evidence type="ECO:0000259" key="14">
    <source>
        <dbReference type="SMART" id="SM00382"/>
    </source>
</evidence>
<dbReference type="EMBL" id="JAWCUI010000051">
    <property type="protein sequence ID" value="KAL1891633.1"/>
    <property type="molecule type" value="Genomic_DNA"/>
</dbReference>
<feature type="compositionally biased region" description="Basic and acidic residues" evidence="12">
    <location>
        <begin position="388"/>
        <end position="411"/>
    </location>
</feature>
<dbReference type="SMART" id="SM00382">
    <property type="entry name" value="AAA"/>
    <property type="match status" value="1"/>
</dbReference>